<dbReference type="SUPFAM" id="SSF46785">
    <property type="entry name" value="Winged helix' DNA-binding domain"/>
    <property type="match status" value="1"/>
</dbReference>
<dbReference type="PANTHER" id="PTHR30537">
    <property type="entry name" value="HTH-TYPE TRANSCRIPTIONAL REGULATOR"/>
    <property type="match status" value="1"/>
</dbReference>
<dbReference type="EMBL" id="JANWOR010000956">
    <property type="protein sequence ID" value="MDA4182095.1"/>
    <property type="molecule type" value="Genomic_DNA"/>
</dbReference>
<comment type="similarity">
    <text evidence="1">Belongs to the LysR transcriptional regulatory family.</text>
</comment>
<feature type="non-terminal residue" evidence="6">
    <location>
        <position position="1"/>
    </location>
</feature>
<dbReference type="InterPro" id="IPR005119">
    <property type="entry name" value="LysR_subst-bd"/>
</dbReference>
<accession>A0AAW5ZGR4</accession>
<dbReference type="AlphaFoldDB" id="A0AAW5ZGR4"/>
<evidence type="ECO:0000259" key="5">
    <source>
        <dbReference type="PROSITE" id="PS50931"/>
    </source>
</evidence>
<dbReference type="RefSeq" id="WP_271098248.1">
    <property type="nucleotide sequence ID" value="NZ_JANWOR010000956.1"/>
</dbReference>
<dbReference type="Gene3D" id="3.40.190.290">
    <property type="match status" value="1"/>
</dbReference>
<evidence type="ECO:0000256" key="4">
    <source>
        <dbReference type="ARBA" id="ARBA00023163"/>
    </source>
</evidence>
<feature type="domain" description="HTH lysR-type" evidence="5">
    <location>
        <begin position="1"/>
        <end position="17"/>
    </location>
</feature>
<comment type="caution">
    <text evidence="6">The sequence shown here is derived from an EMBL/GenBank/DDBJ whole genome shotgun (WGS) entry which is preliminary data.</text>
</comment>
<dbReference type="Gene3D" id="1.10.10.10">
    <property type="entry name" value="Winged helix-like DNA-binding domain superfamily/Winged helix DNA-binding domain"/>
    <property type="match status" value="1"/>
</dbReference>
<dbReference type="CDD" id="cd08474">
    <property type="entry name" value="PBP2_CrgA_like_5"/>
    <property type="match status" value="1"/>
</dbReference>
<gene>
    <name evidence="6" type="ORF">NY836_33120</name>
</gene>
<dbReference type="InterPro" id="IPR000847">
    <property type="entry name" value="LysR_HTH_N"/>
</dbReference>
<dbReference type="Pfam" id="PF03466">
    <property type="entry name" value="LysR_substrate"/>
    <property type="match status" value="1"/>
</dbReference>
<keyword evidence="4" id="KW-0804">Transcription</keyword>
<evidence type="ECO:0000313" key="7">
    <source>
        <dbReference type="Proteomes" id="UP001211064"/>
    </source>
</evidence>
<name>A0AAW5ZGR4_ECOLX</name>
<protein>
    <submittedName>
        <fullName evidence="6">LysR substrate-binding domain-containing protein</fullName>
    </submittedName>
</protein>
<dbReference type="InterPro" id="IPR058163">
    <property type="entry name" value="LysR-type_TF_proteobact-type"/>
</dbReference>
<dbReference type="GO" id="GO:0003700">
    <property type="term" value="F:DNA-binding transcription factor activity"/>
    <property type="evidence" value="ECO:0007669"/>
    <property type="project" value="InterPro"/>
</dbReference>
<dbReference type="PROSITE" id="PS50931">
    <property type="entry name" value="HTH_LYSR"/>
    <property type="match status" value="1"/>
</dbReference>
<organism evidence="6 7">
    <name type="scientific">Escherichia coli</name>
    <dbReference type="NCBI Taxonomy" id="562"/>
    <lineage>
        <taxon>Bacteria</taxon>
        <taxon>Pseudomonadati</taxon>
        <taxon>Pseudomonadota</taxon>
        <taxon>Gammaproteobacteria</taxon>
        <taxon>Enterobacterales</taxon>
        <taxon>Enterobacteriaceae</taxon>
        <taxon>Escherichia</taxon>
    </lineage>
</organism>
<evidence type="ECO:0000313" key="6">
    <source>
        <dbReference type="EMBL" id="MDA4182095.1"/>
    </source>
</evidence>
<reference evidence="6" key="1">
    <citation type="submission" date="2022-08" db="EMBL/GenBank/DDBJ databases">
        <title>Genome sequencing of human pathogens.</title>
        <authorList>
            <person name="Cao X."/>
        </authorList>
    </citation>
    <scope>NUCLEOTIDE SEQUENCE</scope>
    <source>
        <strain evidence="6">EC16126</strain>
    </source>
</reference>
<sequence>RLNTKLIYRTTRNMSLTEEGQRLYEVLVSALGQIDDALKDVGDTQLEPTGLLRINSSRVAARMLVEPHIGEFLTRYPKTKIELIMDDGLSNIIADGCDVGIRLEQGLDEHMTAVPVSPLIKLVTVASPDYLKEHGIPETPQELSNHNCLRLRHKSSGALSAWEFSNVVGGNEEFEIEVSGKYISNDDESMIRMALNGTGIIQHLDFAIAEHINAGKLQPILEDWAVSFPGFYIYVSSRVRMPSKVRAFIDFMVEKRVKIES</sequence>
<dbReference type="GO" id="GO:0006351">
    <property type="term" value="P:DNA-templated transcription"/>
    <property type="evidence" value="ECO:0007669"/>
    <property type="project" value="TreeGrafter"/>
</dbReference>
<evidence type="ECO:0000256" key="2">
    <source>
        <dbReference type="ARBA" id="ARBA00023015"/>
    </source>
</evidence>
<proteinExistence type="inferred from homology"/>
<evidence type="ECO:0000256" key="3">
    <source>
        <dbReference type="ARBA" id="ARBA00023125"/>
    </source>
</evidence>
<keyword evidence="2" id="KW-0805">Transcription regulation</keyword>
<dbReference type="GO" id="GO:0043565">
    <property type="term" value="F:sequence-specific DNA binding"/>
    <property type="evidence" value="ECO:0007669"/>
    <property type="project" value="TreeGrafter"/>
</dbReference>
<evidence type="ECO:0000256" key="1">
    <source>
        <dbReference type="ARBA" id="ARBA00009437"/>
    </source>
</evidence>
<keyword evidence="3" id="KW-0238">DNA-binding</keyword>
<dbReference type="InterPro" id="IPR036388">
    <property type="entry name" value="WH-like_DNA-bd_sf"/>
</dbReference>
<dbReference type="InterPro" id="IPR036390">
    <property type="entry name" value="WH_DNA-bd_sf"/>
</dbReference>
<dbReference type="Proteomes" id="UP001211064">
    <property type="component" value="Unassembled WGS sequence"/>
</dbReference>
<dbReference type="PANTHER" id="PTHR30537:SF1">
    <property type="entry name" value="HTH-TYPE TRANSCRIPTIONAL REGULATOR PGRR"/>
    <property type="match status" value="1"/>
</dbReference>
<dbReference type="SUPFAM" id="SSF53850">
    <property type="entry name" value="Periplasmic binding protein-like II"/>
    <property type="match status" value="1"/>
</dbReference>